<dbReference type="AlphaFoldDB" id="A0A2T5UUC1"/>
<proteinExistence type="predicted"/>
<dbReference type="CDD" id="cd00082">
    <property type="entry name" value="HisKA"/>
    <property type="match status" value="1"/>
</dbReference>
<evidence type="ECO:0000256" key="1">
    <source>
        <dbReference type="ARBA" id="ARBA00000085"/>
    </source>
</evidence>
<dbReference type="GO" id="GO:0005886">
    <property type="term" value="C:plasma membrane"/>
    <property type="evidence" value="ECO:0007669"/>
    <property type="project" value="UniProtKB-SubCell"/>
</dbReference>
<dbReference type="InterPro" id="IPR036097">
    <property type="entry name" value="HisK_dim/P_sf"/>
</dbReference>
<dbReference type="Pfam" id="PF12860">
    <property type="entry name" value="PAS_7"/>
    <property type="match status" value="1"/>
</dbReference>
<name>A0A2T5UUC1_9HYPH</name>
<dbReference type="PRINTS" id="PR00344">
    <property type="entry name" value="BCTRLSENSOR"/>
</dbReference>
<keyword evidence="10" id="KW-0902">Two-component regulatory system</keyword>
<dbReference type="InterPro" id="IPR004358">
    <property type="entry name" value="Sig_transdc_His_kin-like_C"/>
</dbReference>
<dbReference type="CDD" id="cd16922">
    <property type="entry name" value="HATPase_EvgS-ArcB-TorS-like"/>
    <property type="match status" value="1"/>
</dbReference>
<evidence type="ECO:0000259" key="17">
    <source>
        <dbReference type="PROSITE" id="PS50110"/>
    </source>
</evidence>
<evidence type="ECO:0000256" key="6">
    <source>
        <dbReference type="ARBA" id="ARBA00022692"/>
    </source>
</evidence>
<sequence length="784" mass="86126">MNPFKSALTNRPPRRGGLALPMILIAGMCAAGLAVLSLGQLISHLSSAGGTTVSLLSAAIGLSALCLGYAIGQYRIENRQDEMNTIRERLELQTSSIGRLAEEAQDARSTLLDAIESTQEGFSIFDDRDRLVLCNAPFRALYSEVDLEIAPGVAFRDIIRAAAQAGTYGPIDDIEHFVANRVNRRRDQSCAAVEEGLADGRWIQISNRRTRTGGIVNVLTDITEAKTRESALSDAYTRLERQAATLEAQAFRTEELASAAQRANRAKSEFLAMISHEIRTPMNAVMGYCQLLRDSELDDEQRLFSDGIDEAAQNLLALVNDILDISRLESGRMELRPSEFNLEAMLERLLNIARVLTAEKPIELRQSFARDLPDVIHADRDRLHQIVLNLLANAVKFTETGCVELVAGRNRCEDGDRLYFEIRDTGIGIPSSDVHRLFDAFEQGRQEADKGLAGSGMGLAICKRLADLMGGAVSLCERPGYTTTFRLDIPLVVTEESPAYAADMKGFQAHAPDMSPQTLRILVAEDTPASRVIVTKMLERNGHTVHAVEDGQEALDAIRNEHFDLVILDIQMPRLDGFATAMMMRRLPAPTNTIPIFALTAQAHTESRERAARAGFDDYLVKPLRQSDLDTAVNSIVPSSSRVADGSVSTTTYRSAASASPLRKARSMAFEHPHIDNTTLRELRNAVGAETFADLLNKLRGNTESYMDTLKIALEESDLPTIRTEAHRCAGLFAQFGLDDITALARKVEDVPDSEKAEYANKLHASLHLVLGLLDDGSLRRAAE</sequence>
<dbReference type="PROSITE" id="PS50110">
    <property type="entry name" value="RESPONSE_REGULATORY"/>
    <property type="match status" value="1"/>
</dbReference>
<dbReference type="PANTHER" id="PTHR45339:SF1">
    <property type="entry name" value="HYBRID SIGNAL TRANSDUCTION HISTIDINE KINASE J"/>
    <property type="match status" value="1"/>
</dbReference>
<dbReference type="InterPro" id="IPR005467">
    <property type="entry name" value="His_kinase_dom"/>
</dbReference>
<dbReference type="InterPro" id="IPR008207">
    <property type="entry name" value="Sig_transdc_His_kin_Hpt_dom"/>
</dbReference>
<dbReference type="SUPFAM" id="SSF47226">
    <property type="entry name" value="Histidine-containing phosphotransfer domain, HPT domain"/>
    <property type="match status" value="1"/>
</dbReference>
<dbReference type="SMART" id="SM00388">
    <property type="entry name" value="HisKA"/>
    <property type="match status" value="1"/>
</dbReference>
<dbReference type="Gene3D" id="3.30.450.20">
    <property type="entry name" value="PAS domain"/>
    <property type="match status" value="1"/>
</dbReference>
<evidence type="ECO:0000256" key="14">
    <source>
        <dbReference type="SAM" id="Coils"/>
    </source>
</evidence>
<feature type="domain" description="Histidine kinase" evidence="16">
    <location>
        <begin position="273"/>
        <end position="493"/>
    </location>
</feature>
<evidence type="ECO:0000256" key="8">
    <source>
        <dbReference type="ARBA" id="ARBA00022840"/>
    </source>
</evidence>
<evidence type="ECO:0000256" key="9">
    <source>
        <dbReference type="ARBA" id="ARBA00022989"/>
    </source>
</evidence>
<feature type="transmembrane region" description="Helical" evidence="15">
    <location>
        <begin position="53"/>
        <end position="72"/>
    </location>
</feature>
<feature type="modified residue" description="4-aspartylphosphate" evidence="13">
    <location>
        <position position="569"/>
    </location>
</feature>
<keyword evidence="6 15" id="KW-0812">Transmembrane</keyword>
<dbReference type="CDD" id="cd17546">
    <property type="entry name" value="REC_hyHK_CKI1_RcsC-like"/>
    <property type="match status" value="1"/>
</dbReference>
<dbReference type="InterPro" id="IPR001789">
    <property type="entry name" value="Sig_transdc_resp-reg_receiver"/>
</dbReference>
<keyword evidence="20" id="KW-1185">Reference proteome</keyword>
<dbReference type="Gene3D" id="3.30.565.10">
    <property type="entry name" value="Histidine kinase-like ATPase, C-terminal domain"/>
    <property type="match status" value="1"/>
</dbReference>
<feature type="domain" description="Response regulatory" evidence="17">
    <location>
        <begin position="520"/>
        <end position="637"/>
    </location>
</feature>
<dbReference type="InterPro" id="IPR036890">
    <property type="entry name" value="HATPase_C_sf"/>
</dbReference>
<dbReference type="InterPro" id="IPR036641">
    <property type="entry name" value="HPT_dom_sf"/>
</dbReference>
<dbReference type="GO" id="GO:0000155">
    <property type="term" value="F:phosphorelay sensor kinase activity"/>
    <property type="evidence" value="ECO:0007669"/>
    <property type="project" value="InterPro"/>
</dbReference>
<evidence type="ECO:0000256" key="13">
    <source>
        <dbReference type="PROSITE-ProRule" id="PRU00169"/>
    </source>
</evidence>
<evidence type="ECO:0000256" key="11">
    <source>
        <dbReference type="ARBA" id="ARBA00023136"/>
    </source>
</evidence>
<dbReference type="Pfam" id="PF00072">
    <property type="entry name" value="Response_reg"/>
    <property type="match status" value="1"/>
</dbReference>
<evidence type="ECO:0000259" key="18">
    <source>
        <dbReference type="PROSITE" id="PS50894"/>
    </source>
</evidence>
<dbReference type="InterPro" id="IPR003661">
    <property type="entry name" value="HisK_dim/P_dom"/>
</dbReference>
<dbReference type="EMBL" id="QAYG01000013">
    <property type="protein sequence ID" value="PTW55051.1"/>
    <property type="molecule type" value="Genomic_DNA"/>
</dbReference>
<dbReference type="OrthoDB" id="9813151at2"/>
<dbReference type="PROSITE" id="PS50894">
    <property type="entry name" value="HPT"/>
    <property type="match status" value="1"/>
</dbReference>
<keyword evidence="9 15" id="KW-1133">Transmembrane helix</keyword>
<dbReference type="GO" id="GO:0005524">
    <property type="term" value="F:ATP binding"/>
    <property type="evidence" value="ECO:0007669"/>
    <property type="project" value="UniProtKB-KW"/>
</dbReference>
<dbReference type="Proteomes" id="UP000244081">
    <property type="component" value="Unassembled WGS sequence"/>
</dbReference>
<keyword evidence="11 15" id="KW-0472">Membrane</keyword>
<gene>
    <name evidence="19" type="ORF">C8N35_11392</name>
</gene>
<evidence type="ECO:0000256" key="15">
    <source>
        <dbReference type="SAM" id="Phobius"/>
    </source>
</evidence>
<evidence type="ECO:0000256" key="7">
    <source>
        <dbReference type="ARBA" id="ARBA00022741"/>
    </source>
</evidence>
<dbReference type="Gene3D" id="1.20.120.160">
    <property type="entry name" value="HPT domain"/>
    <property type="match status" value="1"/>
</dbReference>
<feature type="domain" description="HPt" evidence="18">
    <location>
        <begin position="688"/>
        <end position="784"/>
    </location>
</feature>
<dbReference type="PROSITE" id="PS50109">
    <property type="entry name" value="HIS_KIN"/>
    <property type="match status" value="1"/>
</dbReference>
<dbReference type="InterPro" id="IPR003594">
    <property type="entry name" value="HATPase_dom"/>
</dbReference>
<comment type="subcellular location">
    <subcellularLocation>
        <location evidence="2">Cell membrane</location>
        <topology evidence="2">Multi-pass membrane protein</topology>
    </subcellularLocation>
</comment>
<evidence type="ECO:0000256" key="2">
    <source>
        <dbReference type="ARBA" id="ARBA00004651"/>
    </source>
</evidence>
<dbReference type="Gene3D" id="1.10.287.130">
    <property type="match status" value="1"/>
</dbReference>
<dbReference type="SUPFAM" id="SSF55874">
    <property type="entry name" value="ATPase domain of HSP90 chaperone/DNA topoisomerase II/histidine kinase"/>
    <property type="match status" value="1"/>
</dbReference>
<feature type="transmembrane region" description="Helical" evidence="15">
    <location>
        <begin position="20"/>
        <end position="41"/>
    </location>
</feature>
<accession>A0A2T5UUC1</accession>
<keyword evidence="7" id="KW-0547">Nucleotide-binding</keyword>
<dbReference type="Pfam" id="PF02518">
    <property type="entry name" value="HATPase_c"/>
    <property type="match status" value="1"/>
</dbReference>
<evidence type="ECO:0000256" key="12">
    <source>
        <dbReference type="PROSITE-ProRule" id="PRU00110"/>
    </source>
</evidence>
<organism evidence="19 20">
    <name type="scientific">Breoghania corrubedonensis</name>
    <dbReference type="NCBI Taxonomy" id="665038"/>
    <lineage>
        <taxon>Bacteria</taxon>
        <taxon>Pseudomonadati</taxon>
        <taxon>Pseudomonadota</taxon>
        <taxon>Alphaproteobacteria</taxon>
        <taxon>Hyphomicrobiales</taxon>
        <taxon>Stappiaceae</taxon>
        <taxon>Breoghania</taxon>
    </lineage>
</organism>
<keyword evidence="14" id="KW-0175">Coiled coil</keyword>
<dbReference type="SUPFAM" id="SSF52172">
    <property type="entry name" value="CheY-like"/>
    <property type="match status" value="1"/>
</dbReference>
<feature type="coiled-coil region" evidence="14">
    <location>
        <begin position="229"/>
        <end position="256"/>
    </location>
</feature>
<keyword evidence="5 13" id="KW-0597">Phosphoprotein</keyword>
<comment type="caution">
    <text evidence="19">The sequence shown here is derived from an EMBL/GenBank/DDBJ whole genome shotgun (WGS) entry which is preliminary data.</text>
</comment>
<dbReference type="Gene3D" id="3.40.50.2300">
    <property type="match status" value="1"/>
</dbReference>
<dbReference type="InterPro" id="IPR011006">
    <property type="entry name" value="CheY-like_superfamily"/>
</dbReference>
<reference evidence="19 20" key="1">
    <citation type="submission" date="2018-04" db="EMBL/GenBank/DDBJ databases">
        <title>Genomic Encyclopedia of Archaeal and Bacterial Type Strains, Phase II (KMG-II): from individual species to whole genera.</title>
        <authorList>
            <person name="Goeker M."/>
        </authorList>
    </citation>
    <scope>NUCLEOTIDE SEQUENCE [LARGE SCALE GENOMIC DNA]</scope>
    <source>
        <strain evidence="19 20">DSM 23382</strain>
    </source>
</reference>
<dbReference type="EC" id="2.7.13.3" evidence="3"/>
<protein>
    <recommendedName>
        <fullName evidence="3">histidine kinase</fullName>
        <ecNumber evidence="3">2.7.13.3</ecNumber>
    </recommendedName>
</protein>
<dbReference type="SMART" id="SM00387">
    <property type="entry name" value="HATPase_c"/>
    <property type="match status" value="1"/>
</dbReference>
<keyword evidence="8" id="KW-0067">ATP-binding</keyword>
<evidence type="ECO:0000256" key="3">
    <source>
        <dbReference type="ARBA" id="ARBA00012438"/>
    </source>
</evidence>
<dbReference type="SMART" id="SM00448">
    <property type="entry name" value="REC"/>
    <property type="match status" value="1"/>
</dbReference>
<dbReference type="Pfam" id="PF00512">
    <property type="entry name" value="HisKA"/>
    <property type="match status" value="1"/>
</dbReference>
<dbReference type="SUPFAM" id="SSF47384">
    <property type="entry name" value="Homodimeric domain of signal transducing histidine kinase"/>
    <property type="match status" value="1"/>
</dbReference>
<dbReference type="PANTHER" id="PTHR45339">
    <property type="entry name" value="HYBRID SIGNAL TRANSDUCTION HISTIDINE KINASE J"/>
    <property type="match status" value="1"/>
</dbReference>
<evidence type="ECO:0000256" key="5">
    <source>
        <dbReference type="ARBA" id="ARBA00022553"/>
    </source>
</evidence>
<keyword evidence="4" id="KW-1003">Cell membrane</keyword>
<evidence type="ECO:0000313" key="20">
    <source>
        <dbReference type="Proteomes" id="UP000244081"/>
    </source>
</evidence>
<evidence type="ECO:0000313" key="19">
    <source>
        <dbReference type="EMBL" id="PTW55051.1"/>
    </source>
</evidence>
<evidence type="ECO:0000256" key="4">
    <source>
        <dbReference type="ARBA" id="ARBA00022475"/>
    </source>
</evidence>
<dbReference type="FunFam" id="3.30.565.10:FF:000010">
    <property type="entry name" value="Sensor histidine kinase RcsC"/>
    <property type="match status" value="1"/>
</dbReference>
<comment type="catalytic activity">
    <reaction evidence="1">
        <text>ATP + protein L-histidine = ADP + protein N-phospho-L-histidine.</text>
        <dbReference type="EC" id="2.7.13.3"/>
    </reaction>
</comment>
<feature type="modified residue" description="Phosphohistidine" evidence="12">
    <location>
        <position position="727"/>
    </location>
</feature>
<evidence type="ECO:0000259" key="16">
    <source>
        <dbReference type="PROSITE" id="PS50109"/>
    </source>
</evidence>
<evidence type="ECO:0000256" key="10">
    <source>
        <dbReference type="ARBA" id="ARBA00023012"/>
    </source>
</evidence>
<dbReference type="Pfam" id="PF01627">
    <property type="entry name" value="Hpt"/>
    <property type="match status" value="1"/>
</dbReference>